<comment type="caution">
    <text evidence="2">The sequence shown here is derived from an EMBL/GenBank/DDBJ whole genome shotgun (WGS) entry which is preliminary data.</text>
</comment>
<keyword evidence="2" id="KW-0489">Methyltransferase</keyword>
<accession>A0A7K4HL32</accession>
<dbReference type="InterPro" id="IPR046341">
    <property type="entry name" value="SET_dom_sf"/>
</dbReference>
<protein>
    <submittedName>
        <fullName evidence="2">SET domain-containing protein-lysine N-methyltransferase</fullName>
    </submittedName>
</protein>
<dbReference type="GO" id="GO:0032259">
    <property type="term" value="P:methylation"/>
    <property type="evidence" value="ECO:0007669"/>
    <property type="project" value="UniProtKB-KW"/>
</dbReference>
<dbReference type="Pfam" id="PF00856">
    <property type="entry name" value="SET"/>
    <property type="match status" value="1"/>
</dbReference>
<dbReference type="EMBL" id="JABXWR010000001">
    <property type="protein sequence ID" value="NVO65899.1"/>
    <property type="molecule type" value="Genomic_DNA"/>
</dbReference>
<dbReference type="OrthoDB" id="129300at2157"/>
<feature type="domain" description="SET" evidence="1">
    <location>
        <begin position="35"/>
        <end position="145"/>
    </location>
</feature>
<name>A0A7K4HL32_9EURY</name>
<evidence type="ECO:0000313" key="2">
    <source>
        <dbReference type="EMBL" id="NVO65899.1"/>
    </source>
</evidence>
<dbReference type="Gene3D" id="2.170.270.10">
    <property type="entry name" value="SET domain"/>
    <property type="match status" value="1"/>
</dbReference>
<dbReference type="AlphaFoldDB" id="A0A7K4HL32"/>
<evidence type="ECO:0000313" key="3">
    <source>
        <dbReference type="Proteomes" id="UP000570823"/>
    </source>
</evidence>
<proteinExistence type="predicted"/>
<dbReference type="SUPFAM" id="SSF82199">
    <property type="entry name" value="SET domain"/>
    <property type="match status" value="1"/>
</dbReference>
<organism evidence="2 3">
    <name type="scientific">Methanofollis tationis</name>
    <dbReference type="NCBI Taxonomy" id="81417"/>
    <lineage>
        <taxon>Archaea</taxon>
        <taxon>Methanobacteriati</taxon>
        <taxon>Methanobacteriota</taxon>
        <taxon>Stenosarchaea group</taxon>
        <taxon>Methanomicrobia</taxon>
        <taxon>Methanomicrobiales</taxon>
        <taxon>Methanomicrobiaceae</taxon>
        <taxon>Methanofollis</taxon>
    </lineage>
</organism>
<keyword evidence="2" id="KW-0808">Transferase</keyword>
<reference evidence="2 3" key="1">
    <citation type="submission" date="2020-06" db="EMBL/GenBank/DDBJ databases">
        <title>Methanofollis fontis sp. nov., a methanogen isolated from marine sediments near a cold seep at Four-Way Closure Ridge offshore southwestern Taiwan.</title>
        <authorList>
            <person name="Chen S.-C."/>
            <person name="Teng N.-H."/>
            <person name="Lin Y.-S."/>
            <person name="Lai M.-C."/>
            <person name="Chen H.-H."/>
            <person name="Wang C.-C."/>
        </authorList>
    </citation>
    <scope>NUCLEOTIDE SEQUENCE [LARGE SCALE GENOMIC DNA]</scope>
    <source>
        <strain evidence="2 3">DSM 2702</strain>
    </source>
</reference>
<dbReference type="CDD" id="cd10540">
    <property type="entry name" value="SET_SpSet7-like"/>
    <property type="match status" value="1"/>
</dbReference>
<keyword evidence="3" id="KW-1185">Reference proteome</keyword>
<dbReference type="GO" id="GO:0008168">
    <property type="term" value="F:methyltransferase activity"/>
    <property type="evidence" value="ECO:0007669"/>
    <property type="project" value="UniProtKB-KW"/>
</dbReference>
<evidence type="ECO:0000259" key="1">
    <source>
        <dbReference type="PROSITE" id="PS50280"/>
    </source>
</evidence>
<dbReference type="PROSITE" id="PS50280">
    <property type="entry name" value="SET"/>
    <property type="match status" value="1"/>
</dbReference>
<sequence length="162" mass="17717">MINVRMGVGRHLHLPGVRSLTTAMEPEKELCIERPAIYVGLTAGRGRGVFAARAYAPGEEIEVCPVIVCGGAEAATLLDRTELFNYYFAWGEGDDGCAIALGFGSLYNHSYRPNADHVRNFAAGTVMVTACRPIAAGEEITINYMGEIDCRDPVWFEMREKA</sequence>
<gene>
    <name evidence="2" type="ORF">HWN36_00855</name>
</gene>
<dbReference type="Proteomes" id="UP000570823">
    <property type="component" value="Unassembled WGS sequence"/>
</dbReference>
<dbReference type="InterPro" id="IPR001214">
    <property type="entry name" value="SET_dom"/>
</dbReference>
<dbReference type="SMART" id="SM00317">
    <property type="entry name" value="SET"/>
    <property type="match status" value="1"/>
</dbReference>